<dbReference type="GO" id="GO:0051606">
    <property type="term" value="P:detection of stimulus"/>
    <property type="evidence" value="ECO:0007669"/>
    <property type="project" value="TreeGrafter"/>
</dbReference>
<keyword evidence="2" id="KW-1185">Reference proteome</keyword>
<dbReference type="Gene3D" id="2.60.40.10">
    <property type="entry name" value="Immunoglobulins"/>
    <property type="match status" value="1"/>
</dbReference>
<evidence type="ECO:0000313" key="2">
    <source>
        <dbReference type="Proteomes" id="UP001219934"/>
    </source>
</evidence>
<dbReference type="InterPro" id="IPR013783">
    <property type="entry name" value="Ig-like_fold"/>
</dbReference>
<gene>
    <name evidence="1" type="ORF">JOQ06_006009</name>
</gene>
<sequence>MANTGSSSLNLVSQNLVTDDVSVVEGEMATISCRVKNRNSAIVLLNPNGDTIYFDVLKGTKDARFELVKYSSNELTVSLSNVSLSDKGRCARTLHSP</sequence>
<dbReference type="GO" id="GO:0045202">
    <property type="term" value="C:synapse"/>
    <property type="evidence" value="ECO:0007669"/>
    <property type="project" value="TreeGrafter"/>
</dbReference>
<name>A0AAD6FS80_9TELE</name>
<evidence type="ECO:0000313" key="1">
    <source>
        <dbReference type="EMBL" id="KAJ4943509.1"/>
    </source>
</evidence>
<dbReference type="SUPFAM" id="SSF48726">
    <property type="entry name" value="Immunoglobulin"/>
    <property type="match status" value="1"/>
</dbReference>
<accession>A0AAD6FS80</accession>
<dbReference type="GO" id="GO:0007156">
    <property type="term" value="P:homophilic cell adhesion via plasma membrane adhesion molecules"/>
    <property type="evidence" value="ECO:0007669"/>
    <property type="project" value="TreeGrafter"/>
</dbReference>
<reference evidence="1" key="1">
    <citation type="submission" date="2022-11" db="EMBL/GenBank/DDBJ databases">
        <title>Chromosome-level genome of Pogonophryne albipinna.</title>
        <authorList>
            <person name="Jo E."/>
        </authorList>
    </citation>
    <scope>NUCLEOTIDE SEQUENCE</scope>
    <source>
        <strain evidence="1">SGF0006</strain>
        <tissue evidence="1">Muscle</tissue>
    </source>
</reference>
<comment type="caution">
    <text evidence="1">The sequence shown here is derived from an EMBL/GenBank/DDBJ whole genome shotgun (WGS) entry which is preliminary data.</text>
</comment>
<dbReference type="PANTHER" id="PTHR45889">
    <property type="entry name" value="IG-LIKE DOMAIN-CONTAINING PROTEIN"/>
    <property type="match status" value="1"/>
</dbReference>
<dbReference type="GO" id="GO:0008037">
    <property type="term" value="P:cell recognition"/>
    <property type="evidence" value="ECO:0007669"/>
    <property type="project" value="TreeGrafter"/>
</dbReference>
<dbReference type="GO" id="GO:0005102">
    <property type="term" value="F:signaling receptor binding"/>
    <property type="evidence" value="ECO:0007669"/>
    <property type="project" value="TreeGrafter"/>
</dbReference>
<proteinExistence type="predicted"/>
<organism evidence="1 2">
    <name type="scientific">Pogonophryne albipinna</name>
    <dbReference type="NCBI Taxonomy" id="1090488"/>
    <lineage>
        <taxon>Eukaryota</taxon>
        <taxon>Metazoa</taxon>
        <taxon>Chordata</taxon>
        <taxon>Craniata</taxon>
        <taxon>Vertebrata</taxon>
        <taxon>Euteleostomi</taxon>
        <taxon>Actinopterygii</taxon>
        <taxon>Neopterygii</taxon>
        <taxon>Teleostei</taxon>
        <taxon>Neoteleostei</taxon>
        <taxon>Acanthomorphata</taxon>
        <taxon>Eupercaria</taxon>
        <taxon>Perciformes</taxon>
        <taxon>Notothenioidei</taxon>
        <taxon>Pogonophryne</taxon>
    </lineage>
</organism>
<dbReference type="PANTHER" id="PTHR45889:SF2">
    <property type="entry name" value="CELL ADHESION MOLECULE 1"/>
    <property type="match status" value="1"/>
</dbReference>
<dbReference type="EMBL" id="JAPTMU010000005">
    <property type="protein sequence ID" value="KAJ4943509.1"/>
    <property type="molecule type" value="Genomic_DNA"/>
</dbReference>
<dbReference type="InterPro" id="IPR036179">
    <property type="entry name" value="Ig-like_dom_sf"/>
</dbReference>
<dbReference type="AlphaFoldDB" id="A0AAD6FS80"/>
<protein>
    <submittedName>
        <fullName evidence="1">Uncharacterized protein</fullName>
    </submittedName>
</protein>
<dbReference type="GO" id="GO:0005886">
    <property type="term" value="C:plasma membrane"/>
    <property type="evidence" value="ECO:0007669"/>
    <property type="project" value="TreeGrafter"/>
</dbReference>
<dbReference type="GO" id="GO:0042271">
    <property type="term" value="P:susceptibility to natural killer cell mediated cytotoxicity"/>
    <property type="evidence" value="ECO:0007669"/>
    <property type="project" value="TreeGrafter"/>
</dbReference>
<dbReference type="GO" id="GO:0043005">
    <property type="term" value="C:neuron projection"/>
    <property type="evidence" value="ECO:0007669"/>
    <property type="project" value="TreeGrafter"/>
</dbReference>
<dbReference type="Proteomes" id="UP001219934">
    <property type="component" value="Unassembled WGS sequence"/>
</dbReference>